<evidence type="ECO:0000313" key="2">
    <source>
        <dbReference type="Proteomes" id="UP000784294"/>
    </source>
</evidence>
<gene>
    <name evidence="1" type="ORF">PXEA_LOCUS7093</name>
</gene>
<comment type="caution">
    <text evidence="1">The sequence shown here is derived from an EMBL/GenBank/DDBJ whole genome shotgun (WGS) entry which is preliminary data.</text>
</comment>
<dbReference type="EMBL" id="CAAALY010018440">
    <property type="protein sequence ID" value="VEL13653.1"/>
    <property type="molecule type" value="Genomic_DNA"/>
</dbReference>
<accession>A0A448WK51</accession>
<protein>
    <submittedName>
        <fullName evidence="1">Uncharacterized protein</fullName>
    </submittedName>
</protein>
<organism evidence="1 2">
    <name type="scientific">Protopolystoma xenopodis</name>
    <dbReference type="NCBI Taxonomy" id="117903"/>
    <lineage>
        <taxon>Eukaryota</taxon>
        <taxon>Metazoa</taxon>
        <taxon>Spiralia</taxon>
        <taxon>Lophotrochozoa</taxon>
        <taxon>Platyhelminthes</taxon>
        <taxon>Monogenea</taxon>
        <taxon>Polyopisthocotylea</taxon>
        <taxon>Polystomatidea</taxon>
        <taxon>Polystomatidae</taxon>
        <taxon>Protopolystoma</taxon>
    </lineage>
</organism>
<evidence type="ECO:0000313" key="1">
    <source>
        <dbReference type="EMBL" id="VEL13653.1"/>
    </source>
</evidence>
<name>A0A448WK51_9PLAT</name>
<reference evidence="1" key="1">
    <citation type="submission" date="2018-11" db="EMBL/GenBank/DDBJ databases">
        <authorList>
            <consortium name="Pathogen Informatics"/>
        </authorList>
    </citation>
    <scope>NUCLEOTIDE SEQUENCE</scope>
</reference>
<dbReference type="AlphaFoldDB" id="A0A448WK51"/>
<sequence>MSNVRLIKSSDQKTIIHQASHQSRQRISHQTGSKSQWLILDSANLTAVQSGIRSAVKSSLRLLIVFHYAAWMIDESKQGDIYPHFFVNIIA</sequence>
<dbReference type="Proteomes" id="UP000784294">
    <property type="component" value="Unassembled WGS sequence"/>
</dbReference>
<proteinExistence type="predicted"/>
<keyword evidence="2" id="KW-1185">Reference proteome</keyword>